<feature type="transmembrane region" description="Helical" evidence="2">
    <location>
        <begin position="96"/>
        <end position="122"/>
    </location>
</feature>
<dbReference type="Proteomes" id="UP001169063">
    <property type="component" value="Unassembled WGS sequence"/>
</dbReference>
<feature type="transmembrane region" description="Helical" evidence="2">
    <location>
        <begin position="200"/>
        <end position="220"/>
    </location>
</feature>
<keyword evidence="2" id="KW-0472">Membrane</keyword>
<dbReference type="InterPro" id="IPR052173">
    <property type="entry name" value="Beta-lactam_resp_regulator"/>
</dbReference>
<gene>
    <name evidence="4" type="ORF">Q0812_04840</name>
</gene>
<feature type="domain" description="Peptidase M56" evidence="3">
    <location>
        <begin position="83"/>
        <end position="284"/>
    </location>
</feature>
<dbReference type="EMBL" id="JAUKTR010000001">
    <property type="protein sequence ID" value="MDO1558750.1"/>
    <property type="molecule type" value="Genomic_DNA"/>
</dbReference>
<reference evidence="4" key="1">
    <citation type="submission" date="2023-07" db="EMBL/GenBank/DDBJ databases">
        <title>Brevundimonas soil sp. nov., isolated from the soil of chemical plant.</title>
        <authorList>
            <person name="Wu N."/>
        </authorList>
    </citation>
    <scope>NUCLEOTIDE SEQUENCE</scope>
    <source>
        <strain evidence="4">XZ-24</strain>
    </source>
</reference>
<keyword evidence="2" id="KW-0812">Transmembrane</keyword>
<evidence type="ECO:0000313" key="4">
    <source>
        <dbReference type="EMBL" id="MDO1558750.1"/>
    </source>
</evidence>
<feature type="transmembrane region" description="Helical" evidence="2">
    <location>
        <begin position="37"/>
        <end position="55"/>
    </location>
</feature>
<dbReference type="CDD" id="cd07341">
    <property type="entry name" value="M56_BlaR1_MecR1_like"/>
    <property type="match status" value="1"/>
</dbReference>
<keyword evidence="2" id="KW-1133">Transmembrane helix</keyword>
<proteinExistence type="predicted"/>
<dbReference type="Pfam" id="PF05569">
    <property type="entry name" value="Peptidase_M56"/>
    <property type="match status" value="1"/>
</dbReference>
<comment type="caution">
    <text evidence="4">The sequence shown here is derived from an EMBL/GenBank/DDBJ whole genome shotgun (WGS) entry which is preliminary data.</text>
</comment>
<name>A0ABT8SJK9_9CAUL</name>
<dbReference type="RefSeq" id="WP_302109145.1">
    <property type="nucleotide sequence ID" value="NZ_JAUKTR010000001.1"/>
</dbReference>
<evidence type="ECO:0000259" key="3">
    <source>
        <dbReference type="Pfam" id="PF05569"/>
    </source>
</evidence>
<feature type="compositionally biased region" description="Basic and acidic residues" evidence="1">
    <location>
        <begin position="542"/>
        <end position="562"/>
    </location>
</feature>
<organism evidence="4 5">
    <name type="scientific">Peiella sedimenti</name>
    <dbReference type="NCBI Taxonomy" id="3061083"/>
    <lineage>
        <taxon>Bacteria</taxon>
        <taxon>Pseudomonadati</taxon>
        <taxon>Pseudomonadota</taxon>
        <taxon>Alphaproteobacteria</taxon>
        <taxon>Caulobacterales</taxon>
        <taxon>Caulobacteraceae</taxon>
        <taxon>Peiella</taxon>
    </lineage>
</organism>
<accession>A0ABT8SJK9</accession>
<feature type="region of interest" description="Disordered" evidence="1">
    <location>
        <begin position="541"/>
        <end position="562"/>
    </location>
</feature>
<dbReference type="PANTHER" id="PTHR34978">
    <property type="entry name" value="POSSIBLE SENSOR-TRANSDUCER PROTEIN BLAR"/>
    <property type="match status" value="1"/>
</dbReference>
<evidence type="ECO:0000313" key="5">
    <source>
        <dbReference type="Proteomes" id="UP001169063"/>
    </source>
</evidence>
<protein>
    <submittedName>
        <fullName evidence="4">M56 family metallopeptidase</fullName>
    </submittedName>
</protein>
<dbReference type="InterPro" id="IPR008756">
    <property type="entry name" value="Peptidase_M56"/>
</dbReference>
<evidence type="ECO:0000256" key="2">
    <source>
        <dbReference type="SAM" id="Phobius"/>
    </source>
</evidence>
<feature type="transmembrane region" description="Helical" evidence="2">
    <location>
        <begin position="6"/>
        <end position="25"/>
    </location>
</feature>
<dbReference type="PANTHER" id="PTHR34978:SF3">
    <property type="entry name" value="SLR0241 PROTEIN"/>
    <property type="match status" value="1"/>
</dbReference>
<evidence type="ECO:0000256" key="1">
    <source>
        <dbReference type="SAM" id="MobiDB-lite"/>
    </source>
</evidence>
<sequence>MIATLSVLLLKSALVAAAGLGLAALLRERSAAERARVLRATILILLALPFLSLWGPDLRLGVLQPAPPVAAQAAVVEASLPLPAARVSAVLTLPPLWTWGVLLWALVAAAILGRFFLGWLTLAHWSRQGRRVDQSDWLAALRRLAPARPPRLRASGAVTAPLSWGVSPGCILISPAQVSEPDQAEAVLAHELAHIRRADWLFLALSRLAVALFWINPLVWLTARELNRLSEKAVDEAVVRRVDREIYARTLIGLAARAPHSTNPIAAVGMTGPARTLAERIKSIMSDRTPSPARPWMIGAAIAALVVVATPLAAVELTARAAPATVSEAVTTAADTLALPVAAIVTEVATATVAQENRQISVTTDNRTVRYVSDDGEAYVIQADGSRRPLTAEERQEMEAALAQAEAARAQAGVARELAAQARAEAMVHREQALAHAAEARAQAHVAVQEAARARAEAAVHRDRAHAVAAEARAHAAREMAAARVEMSRGADEMERGARQMREEAQRLRDPAYRARQIEEQARRGHPVTDQELLDAIPRMLEGADRMEEGAARMREQSRSRD</sequence>
<keyword evidence="5" id="KW-1185">Reference proteome</keyword>